<reference evidence="2" key="1">
    <citation type="journal article" date="2022" name="Front. Microbiol.">
        <title>Genome-based taxonomic rearrangement of Oceanobacter-related bacteria including the description of Thalassolituus hydrocarbonoclasticus sp. nov. and Thalassolituus pacificus sp. nov. and emended description of the genus Thalassolituus.</title>
        <authorList>
            <person name="Dong C."/>
            <person name="Wei L."/>
            <person name="Wang J."/>
            <person name="Lai Q."/>
            <person name="Huang Z."/>
            <person name="Shao Z."/>
        </authorList>
    </citation>
    <scope>NUCLEOTIDE SEQUENCE</scope>
    <source>
        <strain evidence="2">59MF3M-4</strain>
    </source>
</reference>
<sequence>MADISTGSEITQFAASLNLVKAEIANALDQAAAQLDVYSEHGNADNLRAFLEEVQQVRGTFKMLDFRAGERLCEELAETGRVVRNQSVSESTLSAFTQAIVFLKRYVDFVVSGDPVAPSLLLPTINLVRKERQEKPLPEAYFFLVNLRPKLTIPPAEAGAASFPYRRARQLYQLGLIGLMRGNGRRGPLQVMLRAVRRFERASRGGAAWLFWSVVSGALESLSQDAFEMTPQRLSLLGTLDRQVRKIQDTEGKAFNEKLPDWLLKEFLYIVALAEPDTELLYQLQQDFHIDRSIKESQLAVSRAKLSGPDQSALESLSDALQEELQSVKDLVDLFERTDVSEANYEELISSLSRIGDTLQITNLGEAAERTSRLCQRLRDVGAKGVVGDMAFIADEIIHIEQAMRALTHKGLEKDSLVDPVSLSEAKIAVLSESMTALTMIKRAIGAYLDSSGDKLHVRNVGKSLIDVAGAMMFLEKESVYNMLIDLDTFVTKQVLEEDLPPSEAKMEAFADAITAIEYFLDSLNGQSAGAEEALQLARESISHLRN</sequence>
<evidence type="ECO:0000259" key="1">
    <source>
        <dbReference type="Pfam" id="PF26379"/>
    </source>
</evidence>
<feature type="domain" description="Scaffold protein FimL second" evidence="1">
    <location>
        <begin position="164"/>
        <end position="294"/>
    </location>
</feature>
<evidence type="ECO:0000313" key="2">
    <source>
        <dbReference type="EMBL" id="MCT7359647.1"/>
    </source>
</evidence>
<dbReference type="Proteomes" id="UP001147830">
    <property type="component" value="Unassembled WGS sequence"/>
</dbReference>
<dbReference type="EMBL" id="JAOANI010000019">
    <property type="protein sequence ID" value="MCT7359647.1"/>
    <property type="molecule type" value="Genomic_DNA"/>
</dbReference>
<dbReference type="InterPro" id="IPR058661">
    <property type="entry name" value="FimL_2nd"/>
</dbReference>
<dbReference type="Pfam" id="PF26379">
    <property type="entry name" value="FimL_2nd"/>
    <property type="match status" value="1"/>
</dbReference>
<dbReference type="RefSeq" id="WP_260976511.1">
    <property type="nucleotide sequence ID" value="NZ_JAOANI010000019.1"/>
</dbReference>
<gene>
    <name evidence="2" type="ORF">NYR02_11540</name>
</gene>
<dbReference type="GO" id="GO:0000160">
    <property type="term" value="P:phosphorelay signal transduction system"/>
    <property type="evidence" value="ECO:0007669"/>
    <property type="project" value="InterPro"/>
</dbReference>
<accession>A0A9X2WFV5</accession>
<dbReference type="SUPFAM" id="SSF47226">
    <property type="entry name" value="Histidine-containing phosphotransfer domain, HPT domain"/>
    <property type="match status" value="1"/>
</dbReference>
<proteinExistence type="predicted"/>
<dbReference type="InterPro" id="IPR036641">
    <property type="entry name" value="HPT_dom_sf"/>
</dbReference>
<protein>
    <recommendedName>
        <fullName evidence="1">Scaffold protein FimL second domain-containing protein</fullName>
    </recommendedName>
</protein>
<name>A0A9X2WFV5_9GAMM</name>
<dbReference type="AlphaFoldDB" id="A0A9X2WFV5"/>
<reference evidence="2" key="2">
    <citation type="submission" date="2022-08" db="EMBL/GenBank/DDBJ databases">
        <authorList>
            <person name="Dong C."/>
        </authorList>
    </citation>
    <scope>NUCLEOTIDE SEQUENCE</scope>
    <source>
        <strain evidence="2">59MF3M-4</strain>
    </source>
</reference>
<organism evidence="2 3">
    <name type="scientific">Thalassolituus pacificus</name>
    <dbReference type="NCBI Taxonomy" id="2975440"/>
    <lineage>
        <taxon>Bacteria</taxon>
        <taxon>Pseudomonadati</taxon>
        <taxon>Pseudomonadota</taxon>
        <taxon>Gammaproteobacteria</taxon>
        <taxon>Oceanospirillales</taxon>
        <taxon>Oceanospirillaceae</taxon>
        <taxon>Thalassolituus</taxon>
    </lineage>
</organism>
<keyword evidence="3" id="KW-1185">Reference proteome</keyword>
<comment type="caution">
    <text evidence="2">The sequence shown here is derived from an EMBL/GenBank/DDBJ whole genome shotgun (WGS) entry which is preliminary data.</text>
</comment>
<evidence type="ECO:0000313" key="3">
    <source>
        <dbReference type="Proteomes" id="UP001147830"/>
    </source>
</evidence>